<name>A0ABD3DCR0_9LAMI</name>
<dbReference type="Proteomes" id="UP001632038">
    <property type="component" value="Unassembled WGS sequence"/>
</dbReference>
<feature type="domain" description="GAG-pre-integrase" evidence="2">
    <location>
        <begin position="343"/>
        <end position="401"/>
    </location>
</feature>
<gene>
    <name evidence="4" type="primary">BGAL8_2</name>
    <name evidence="4" type="ORF">CASFOL_017268</name>
</gene>
<accession>A0ABD3DCR0</accession>
<dbReference type="InterPro" id="IPR054722">
    <property type="entry name" value="PolX-like_BBD"/>
</dbReference>
<sequence>MAEINPSPVLHNHNLRSTHATLDPKSLIISEFSDSQKPNLFKLTTDSFAMERGPEFKEYSALREKKPRMNEQPIHERETDENLENRSVLTPQRKQCRISSSALRKENRRTAAAYIEEGVEMAESNESDVFNRSYGLNQPQKGDGPASGYLMGQTRNGLESFNTLEINGNGLGGKKPSPIYRNSNFKIHSFNSGFQKNIKINKNNIAHKKKFDVFSEMENDFIETALVSKPKFNTNNEWILDSGATSTMTYDGKDILEKSIPKVSEIITANGDIAHVRGAGKINLTKNISLSNCLYISALTCKLLSVSQVTRELNCVVLMYPNFRLLQDIRTKMIVGRGFERNGLYYINDVSPTGSPLLSKGTSVSQLWHRRLGHPSQSYFKKLFPHLPNFEHCPSCVLAKSHRKTLSLNNTRSSIPFEIVHSDVWGPL</sequence>
<dbReference type="Pfam" id="PF13976">
    <property type="entry name" value="gag_pre-integrs"/>
    <property type="match status" value="1"/>
</dbReference>
<feature type="compositionally biased region" description="Basic and acidic residues" evidence="1">
    <location>
        <begin position="66"/>
        <end position="84"/>
    </location>
</feature>
<evidence type="ECO:0000259" key="2">
    <source>
        <dbReference type="Pfam" id="PF13976"/>
    </source>
</evidence>
<protein>
    <submittedName>
        <fullName evidence="4">Beta-galactosidase 8</fullName>
    </submittedName>
</protein>
<dbReference type="PANTHER" id="PTHR37708:SF2">
    <property type="entry name" value="HOMEOBOX HOX-B3-LIKE PROTEIN"/>
    <property type="match status" value="1"/>
</dbReference>
<evidence type="ECO:0000259" key="3">
    <source>
        <dbReference type="Pfam" id="PF22936"/>
    </source>
</evidence>
<reference evidence="5" key="1">
    <citation type="journal article" date="2024" name="IScience">
        <title>Strigolactones Initiate the Formation of Haustorium-like Structures in Castilleja.</title>
        <authorList>
            <person name="Buerger M."/>
            <person name="Peterson D."/>
            <person name="Chory J."/>
        </authorList>
    </citation>
    <scope>NUCLEOTIDE SEQUENCE [LARGE SCALE GENOMIC DNA]</scope>
</reference>
<evidence type="ECO:0000313" key="5">
    <source>
        <dbReference type="Proteomes" id="UP001632038"/>
    </source>
</evidence>
<evidence type="ECO:0000313" key="4">
    <source>
        <dbReference type="EMBL" id="KAL3639361.1"/>
    </source>
</evidence>
<dbReference type="Pfam" id="PF22936">
    <property type="entry name" value="Pol_BBD"/>
    <property type="match status" value="1"/>
</dbReference>
<dbReference type="AlphaFoldDB" id="A0ABD3DCR0"/>
<feature type="region of interest" description="Disordered" evidence="1">
    <location>
        <begin position="66"/>
        <end position="86"/>
    </location>
</feature>
<dbReference type="EMBL" id="JAVIJP010000018">
    <property type="protein sequence ID" value="KAL3639361.1"/>
    <property type="molecule type" value="Genomic_DNA"/>
</dbReference>
<comment type="caution">
    <text evidence="4">The sequence shown here is derived from an EMBL/GenBank/DDBJ whole genome shotgun (WGS) entry which is preliminary data.</text>
</comment>
<evidence type="ECO:0000256" key="1">
    <source>
        <dbReference type="SAM" id="MobiDB-lite"/>
    </source>
</evidence>
<dbReference type="PANTHER" id="PTHR37708">
    <property type="entry name" value="HOMEOBOX HOX-B3-LIKE PROTEIN"/>
    <property type="match status" value="1"/>
</dbReference>
<feature type="domain" description="Retrovirus-related Pol polyprotein from transposon TNT 1-94-like beta-barrel" evidence="3">
    <location>
        <begin position="238"/>
        <end position="311"/>
    </location>
</feature>
<keyword evidence="5" id="KW-1185">Reference proteome</keyword>
<dbReference type="InterPro" id="IPR025724">
    <property type="entry name" value="GAG-pre-integrase_dom"/>
</dbReference>
<organism evidence="4 5">
    <name type="scientific">Castilleja foliolosa</name>
    <dbReference type="NCBI Taxonomy" id="1961234"/>
    <lineage>
        <taxon>Eukaryota</taxon>
        <taxon>Viridiplantae</taxon>
        <taxon>Streptophyta</taxon>
        <taxon>Embryophyta</taxon>
        <taxon>Tracheophyta</taxon>
        <taxon>Spermatophyta</taxon>
        <taxon>Magnoliopsida</taxon>
        <taxon>eudicotyledons</taxon>
        <taxon>Gunneridae</taxon>
        <taxon>Pentapetalae</taxon>
        <taxon>asterids</taxon>
        <taxon>lamiids</taxon>
        <taxon>Lamiales</taxon>
        <taxon>Orobanchaceae</taxon>
        <taxon>Pedicularideae</taxon>
        <taxon>Castillejinae</taxon>
        <taxon>Castilleja</taxon>
    </lineage>
</organism>
<proteinExistence type="predicted"/>